<reference evidence="1 2" key="1">
    <citation type="submission" date="2019-06" db="EMBL/GenBank/DDBJ databases">
        <title>A complete genome sequence for Luteibacter pinisoli MAH-14.</title>
        <authorList>
            <person name="Baltrus D.A."/>
        </authorList>
    </citation>
    <scope>NUCLEOTIDE SEQUENCE [LARGE SCALE GENOMIC DNA]</scope>
    <source>
        <strain evidence="1 2">MAH-14</strain>
    </source>
</reference>
<gene>
    <name evidence="1" type="ORF">FIV34_17615</name>
</gene>
<dbReference type="RefSeq" id="WP_139984823.1">
    <property type="nucleotide sequence ID" value="NZ_CP041046.1"/>
</dbReference>
<dbReference type="EMBL" id="CP041046">
    <property type="protein sequence ID" value="QDE40898.1"/>
    <property type="molecule type" value="Genomic_DNA"/>
</dbReference>
<sequence>MNNLLEFALRAAGGMERYNAFSSVSARLHHSGVLWALKQREGVLTDATVTADLKKQVVSHTPFLPSGDHSLFTPGRVALLNAEGAVTETLDEPRASFAGFELNTPWSNTQLAYFAGYTMSTYLRLPFVLAGDGIVTEEIEPWHVDGQPWRRLRATFPDTFATHSKVQTFYFDADGLCRRHDYEVEIQGNNAAARYISDYVAVQGLMMPTRLRIFPRTEDNTSVAEPLIVGVDLSDFRFT</sequence>
<accession>A0A4Y5Z9V2</accession>
<dbReference type="Proteomes" id="UP000316093">
    <property type="component" value="Chromosome"/>
</dbReference>
<dbReference type="OrthoDB" id="8746011at2"/>
<dbReference type="KEGG" id="lpy:FIV34_17615"/>
<organism evidence="1 2">
    <name type="scientific">Luteibacter pinisoli</name>
    <dbReference type="NCBI Taxonomy" id="2589080"/>
    <lineage>
        <taxon>Bacteria</taxon>
        <taxon>Pseudomonadati</taxon>
        <taxon>Pseudomonadota</taxon>
        <taxon>Gammaproteobacteria</taxon>
        <taxon>Lysobacterales</taxon>
        <taxon>Rhodanobacteraceae</taxon>
        <taxon>Luteibacter</taxon>
    </lineage>
</organism>
<keyword evidence="2" id="KW-1185">Reference proteome</keyword>
<name>A0A4Y5Z9V2_9GAMM</name>
<dbReference type="AlphaFoldDB" id="A0A4Y5Z9V2"/>
<evidence type="ECO:0000313" key="1">
    <source>
        <dbReference type="EMBL" id="QDE40898.1"/>
    </source>
</evidence>
<proteinExistence type="predicted"/>
<evidence type="ECO:0000313" key="2">
    <source>
        <dbReference type="Proteomes" id="UP000316093"/>
    </source>
</evidence>
<protein>
    <submittedName>
        <fullName evidence="1">Uncharacterized protein</fullName>
    </submittedName>
</protein>